<dbReference type="CDD" id="cd11296">
    <property type="entry name" value="O-FucT_like"/>
    <property type="match status" value="1"/>
</dbReference>
<gene>
    <name evidence="1" type="ORF">MYCIT1_LOCUS23457</name>
</gene>
<sequence length="472" mass="53277">MFSDSKSSSASSDSLWKLPALRRRTLFVGCLALVVLSVGAFSRYFLYAAEPHPISAHVGMKLRPGLLVVPPAPAEDPLGPSSVLKGPPTQSFRDNLKPGQKYITSWTSAGWTNDVITYINLIYLGLITDRIPIIPPFLPSHVGSHVPPIPFGEVFDVPRLRKELGVPVLEWKDVKNSSSLLIEELGCWNLWEAVQDSEAYPRPSRHPRELGLDISYTKAPNWIKMIPDSATDRHSTFWSIASLAFPETRNAHLVPPLPSPIRQEALSPDEDLLCYDYLYYVSAHRPFEFGFDYSPAWRFVGTHMHWTPRLEELADDYLRLALGVPSHETIPPFVSVHVRHYDFEALCNDLPTEECYASLPVIQRRVEELKADVLTRQGIRIHHVVLTSDERDPIWQHEAAQLGWFTPDHETTGQRYGEWYPVLIDAVIQSRGAAFVGTDRSTMSVIAGRRVEDWQKGPVVHVKWGTPSADDH</sequence>
<reference evidence="1" key="1">
    <citation type="submission" date="2023-11" db="EMBL/GenBank/DDBJ databases">
        <authorList>
            <person name="De Vega J J."/>
            <person name="De Vega J J."/>
        </authorList>
    </citation>
    <scope>NUCLEOTIDE SEQUENCE</scope>
</reference>
<dbReference type="Proteomes" id="UP001295794">
    <property type="component" value="Unassembled WGS sequence"/>
</dbReference>
<evidence type="ECO:0000313" key="2">
    <source>
        <dbReference type="Proteomes" id="UP001295794"/>
    </source>
</evidence>
<protein>
    <submittedName>
        <fullName evidence="1">Uncharacterized protein</fullName>
    </submittedName>
</protein>
<accession>A0AAD2K2M3</accession>
<keyword evidence="2" id="KW-1185">Reference proteome</keyword>
<organism evidence="1 2">
    <name type="scientific">Mycena citricolor</name>
    <dbReference type="NCBI Taxonomy" id="2018698"/>
    <lineage>
        <taxon>Eukaryota</taxon>
        <taxon>Fungi</taxon>
        <taxon>Dikarya</taxon>
        <taxon>Basidiomycota</taxon>
        <taxon>Agaricomycotina</taxon>
        <taxon>Agaricomycetes</taxon>
        <taxon>Agaricomycetidae</taxon>
        <taxon>Agaricales</taxon>
        <taxon>Marasmiineae</taxon>
        <taxon>Mycenaceae</taxon>
        <taxon>Mycena</taxon>
    </lineage>
</organism>
<comment type="caution">
    <text evidence="1">The sequence shown here is derived from an EMBL/GenBank/DDBJ whole genome shotgun (WGS) entry which is preliminary data.</text>
</comment>
<proteinExistence type="predicted"/>
<name>A0AAD2K2M3_9AGAR</name>
<evidence type="ECO:0000313" key="1">
    <source>
        <dbReference type="EMBL" id="CAK5275590.1"/>
    </source>
</evidence>
<dbReference type="AlphaFoldDB" id="A0AAD2K2M3"/>
<dbReference type="EMBL" id="CAVNYO010000405">
    <property type="protein sequence ID" value="CAK5275590.1"/>
    <property type="molecule type" value="Genomic_DNA"/>
</dbReference>
<dbReference type="Gene3D" id="3.40.50.11350">
    <property type="match status" value="1"/>
</dbReference>